<feature type="transmembrane region" description="Helical" evidence="5">
    <location>
        <begin position="21"/>
        <end position="44"/>
    </location>
</feature>
<feature type="transmembrane region" description="Helical" evidence="5">
    <location>
        <begin position="178"/>
        <end position="200"/>
    </location>
</feature>
<dbReference type="GO" id="GO:0005384">
    <property type="term" value="F:manganese ion transmembrane transporter activity"/>
    <property type="evidence" value="ECO:0007669"/>
    <property type="project" value="InterPro"/>
</dbReference>
<dbReference type="PANTHER" id="PTHR31851">
    <property type="entry name" value="FE(2+)/MN(2+) TRANSPORTER PCL1"/>
    <property type="match status" value="1"/>
</dbReference>
<sequence>MPILNTHPERHLVERIGWLRAAVLGANDGIVSTASLIVGVAAAASGRGEILLAGVAGLVAGAMSMAAGEYVSVSSQADTEAADLARERAELAASPAFEQSELASIYVQRGLDEALAGQVAEQLMAKDPIGAHARDELSITHVTTARPVQAALTSAATFTAGAALPLLAAWLLPSGPAMITGVASASLVFLALLGAVGAKVGGAPIAKATLRVAFWGALAMAITAGIGRLVGAAV</sequence>
<dbReference type="AlphaFoldDB" id="A0A6G7ZL30"/>
<organism evidence="6 7">
    <name type="scientific">Sphingomonas sinipercae</name>
    <dbReference type="NCBI Taxonomy" id="2714944"/>
    <lineage>
        <taxon>Bacteria</taxon>
        <taxon>Pseudomonadati</taxon>
        <taxon>Pseudomonadota</taxon>
        <taxon>Alphaproteobacteria</taxon>
        <taxon>Sphingomonadales</taxon>
        <taxon>Sphingomonadaceae</taxon>
        <taxon>Sphingomonas</taxon>
    </lineage>
</organism>
<dbReference type="KEGG" id="ssin:G7078_01660"/>
<proteinExistence type="predicted"/>
<dbReference type="GO" id="GO:0012505">
    <property type="term" value="C:endomembrane system"/>
    <property type="evidence" value="ECO:0007669"/>
    <property type="project" value="UniProtKB-SubCell"/>
</dbReference>
<evidence type="ECO:0000313" key="7">
    <source>
        <dbReference type="Proteomes" id="UP000502502"/>
    </source>
</evidence>
<keyword evidence="3 5" id="KW-1133">Transmembrane helix</keyword>
<evidence type="ECO:0000256" key="3">
    <source>
        <dbReference type="ARBA" id="ARBA00022989"/>
    </source>
</evidence>
<keyword evidence="2 5" id="KW-0812">Transmembrane</keyword>
<evidence type="ECO:0000256" key="1">
    <source>
        <dbReference type="ARBA" id="ARBA00004127"/>
    </source>
</evidence>
<keyword evidence="7" id="KW-1185">Reference proteome</keyword>
<keyword evidence="4 5" id="KW-0472">Membrane</keyword>
<gene>
    <name evidence="6" type="ORF">G7078_01660</name>
</gene>
<feature type="transmembrane region" description="Helical" evidence="5">
    <location>
        <begin position="50"/>
        <end position="68"/>
    </location>
</feature>
<dbReference type="Pfam" id="PF01988">
    <property type="entry name" value="VIT1"/>
    <property type="match status" value="1"/>
</dbReference>
<evidence type="ECO:0000256" key="4">
    <source>
        <dbReference type="ARBA" id="ARBA00023136"/>
    </source>
</evidence>
<feature type="transmembrane region" description="Helical" evidence="5">
    <location>
        <begin position="150"/>
        <end position="172"/>
    </location>
</feature>
<protein>
    <submittedName>
        <fullName evidence="6">VIT family protein</fullName>
    </submittedName>
</protein>
<evidence type="ECO:0000256" key="5">
    <source>
        <dbReference type="SAM" id="Phobius"/>
    </source>
</evidence>
<dbReference type="GO" id="GO:0030026">
    <property type="term" value="P:intracellular manganese ion homeostasis"/>
    <property type="evidence" value="ECO:0007669"/>
    <property type="project" value="InterPro"/>
</dbReference>
<comment type="subcellular location">
    <subcellularLocation>
        <location evidence="1">Endomembrane system</location>
        <topology evidence="1">Multi-pass membrane protein</topology>
    </subcellularLocation>
</comment>
<dbReference type="Proteomes" id="UP000502502">
    <property type="component" value="Chromosome"/>
</dbReference>
<dbReference type="RefSeq" id="WP_166092340.1">
    <property type="nucleotide sequence ID" value="NZ_CP049871.1"/>
</dbReference>
<feature type="transmembrane region" description="Helical" evidence="5">
    <location>
        <begin position="212"/>
        <end position="231"/>
    </location>
</feature>
<dbReference type="EMBL" id="CP049871">
    <property type="protein sequence ID" value="QIL01620.1"/>
    <property type="molecule type" value="Genomic_DNA"/>
</dbReference>
<dbReference type="InterPro" id="IPR008217">
    <property type="entry name" value="Ccc1_fam"/>
</dbReference>
<evidence type="ECO:0000256" key="2">
    <source>
        <dbReference type="ARBA" id="ARBA00022692"/>
    </source>
</evidence>
<dbReference type="CDD" id="cd02432">
    <property type="entry name" value="Nodulin-21_like_1"/>
    <property type="match status" value="1"/>
</dbReference>
<reference evidence="6 7" key="1">
    <citation type="submission" date="2020-03" db="EMBL/GenBank/DDBJ databases">
        <title>Sphingomonas sp. nov., isolated from fish.</title>
        <authorList>
            <person name="Hyun D.-W."/>
            <person name="Bae J.-W."/>
        </authorList>
    </citation>
    <scope>NUCLEOTIDE SEQUENCE [LARGE SCALE GENOMIC DNA]</scope>
    <source>
        <strain evidence="6 7">HDW15C</strain>
    </source>
</reference>
<accession>A0A6G7ZL30</accession>
<name>A0A6G7ZL30_9SPHN</name>
<evidence type="ECO:0000313" key="6">
    <source>
        <dbReference type="EMBL" id="QIL01620.1"/>
    </source>
</evidence>